<dbReference type="EMBL" id="BKCJ010000535">
    <property type="protein sequence ID" value="GEU34071.1"/>
    <property type="molecule type" value="Genomic_DNA"/>
</dbReference>
<evidence type="ECO:0000313" key="2">
    <source>
        <dbReference type="EMBL" id="GEU34071.1"/>
    </source>
</evidence>
<reference evidence="2" key="1">
    <citation type="journal article" date="2019" name="Sci. Rep.">
        <title>Draft genome of Tanacetum cinerariifolium, the natural source of mosquito coil.</title>
        <authorList>
            <person name="Yamashiro T."/>
            <person name="Shiraishi A."/>
            <person name="Satake H."/>
            <person name="Nakayama K."/>
        </authorList>
    </citation>
    <scope>NUCLEOTIDE SEQUENCE</scope>
</reference>
<feature type="compositionally biased region" description="Polar residues" evidence="1">
    <location>
        <begin position="74"/>
        <end position="90"/>
    </location>
</feature>
<evidence type="ECO:0000256" key="1">
    <source>
        <dbReference type="SAM" id="MobiDB-lite"/>
    </source>
</evidence>
<accession>A0A6L2JB32</accession>
<feature type="compositionally biased region" description="Polar residues" evidence="1">
    <location>
        <begin position="99"/>
        <end position="122"/>
    </location>
</feature>
<sequence length="122" mass="13360">MDSVIPIGQKNTLAEYMILSGADNRPPILEKDLYDSWKNSGLAVLVFKQGDGPINVINKMMLFLSTVVISRFPSTNNQLKNPSNPRQQATVHDGRVTVQPLQRRQNSYAAGTSGTRANTSGT</sequence>
<proteinExistence type="predicted"/>
<protein>
    <submittedName>
        <fullName evidence="2">Uncharacterized protein</fullName>
    </submittedName>
</protein>
<gene>
    <name evidence="2" type="ORF">Tci_006049</name>
</gene>
<name>A0A6L2JB32_TANCI</name>
<feature type="region of interest" description="Disordered" evidence="1">
    <location>
        <begin position="74"/>
        <end position="122"/>
    </location>
</feature>
<comment type="caution">
    <text evidence="2">The sequence shown here is derived from an EMBL/GenBank/DDBJ whole genome shotgun (WGS) entry which is preliminary data.</text>
</comment>
<organism evidence="2">
    <name type="scientific">Tanacetum cinerariifolium</name>
    <name type="common">Dalmatian daisy</name>
    <name type="synonym">Chrysanthemum cinerariifolium</name>
    <dbReference type="NCBI Taxonomy" id="118510"/>
    <lineage>
        <taxon>Eukaryota</taxon>
        <taxon>Viridiplantae</taxon>
        <taxon>Streptophyta</taxon>
        <taxon>Embryophyta</taxon>
        <taxon>Tracheophyta</taxon>
        <taxon>Spermatophyta</taxon>
        <taxon>Magnoliopsida</taxon>
        <taxon>eudicotyledons</taxon>
        <taxon>Gunneridae</taxon>
        <taxon>Pentapetalae</taxon>
        <taxon>asterids</taxon>
        <taxon>campanulids</taxon>
        <taxon>Asterales</taxon>
        <taxon>Asteraceae</taxon>
        <taxon>Asteroideae</taxon>
        <taxon>Anthemideae</taxon>
        <taxon>Anthemidinae</taxon>
        <taxon>Tanacetum</taxon>
    </lineage>
</organism>
<dbReference type="AlphaFoldDB" id="A0A6L2JB32"/>